<comment type="catalytic activity">
    <reaction evidence="2 8">
        <text>Release of an N-terminal amino acid, preferentially leucine, but not glutamic or aspartic acids.</text>
        <dbReference type="EC" id="3.4.11.10"/>
    </reaction>
</comment>
<dbReference type="Pfam" id="PF02789">
    <property type="entry name" value="Peptidase_M17_N"/>
    <property type="match status" value="1"/>
</dbReference>
<dbReference type="GO" id="GO:0005737">
    <property type="term" value="C:cytoplasm"/>
    <property type="evidence" value="ECO:0007669"/>
    <property type="project" value="UniProtKB-SubCell"/>
</dbReference>
<feature type="binding site" evidence="8">
    <location>
        <position position="262"/>
    </location>
    <ligand>
        <name>Mn(2+)</name>
        <dbReference type="ChEBI" id="CHEBI:29035"/>
        <label>2</label>
    </ligand>
</feature>
<dbReference type="AlphaFoldDB" id="A0A2S0MFS3"/>
<dbReference type="CDD" id="cd00433">
    <property type="entry name" value="Peptidase_M17"/>
    <property type="match status" value="1"/>
</dbReference>
<dbReference type="PANTHER" id="PTHR11963">
    <property type="entry name" value="LEUCINE AMINOPEPTIDASE-RELATED"/>
    <property type="match status" value="1"/>
</dbReference>
<name>A0A2S0MFS3_9BURK</name>
<feature type="binding site" evidence="8">
    <location>
        <position position="280"/>
    </location>
    <ligand>
        <name>Mn(2+)</name>
        <dbReference type="ChEBI" id="CHEBI:29035"/>
        <label>2</label>
    </ligand>
</feature>
<accession>A0A2S0MFS3</accession>
<protein>
    <recommendedName>
        <fullName evidence="8">Probable cytosol aminopeptidase</fullName>
        <ecNumber evidence="8">3.4.11.1</ecNumber>
    </recommendedName>
    <alternativeName>
        <fullName evidence="8">Leucine aminopeptidase</fullName>
        <shortName evidence="8">LAP</shortName>
        <ecNumber evidence="8">3.4.11.10</ecNumber>
    </alternativeName>
    <alternativeName>
        <fullName evidence="8">Leucyl aminopeptidase</fullName>
    </alternativeName>
</protein>
<evidence type="ECO:0000256" key="3">
    <source>
        <dbReference type="ARBA" id="ARBA00009528"/>
    </source>
</evidence>
<keyword evidence="7 8" id="KW-0464">Manganese</keyword>
<evidence type="ECO:0000313" key="12">
    <source>
        <dbReference type="Proteomes" id="UP000239709"/>
    </source>
</evidence>
<evidence type="ECO:0000256" key="9">
    <source>
        <dbReference type="SAM" id="MobiDB-lite"/>
    </source>
</evidence>
<dbReference type="RefSeq" id="WP_106703297.1">
    <property type="nucleotide sequence ID" value="NZ_CP027666.1"/>
</dbReference>
<dbReference type="Gene3D" id="3.40.220.10">
    <property type="entry name" value="Leucine Aminopeptidase, subunit E, domain 1"/>
    <property type="match status" value="1"/>
</dbReference>
<dbReference type="NCBIfam" id="NF002077">
    <property type="entry name" value="PRK00913.2-4"/>
    <property type="match status" value="1"/>
</dbReference>
<comment type="function">
    <text evidence="8">Presumably involved in the processing and regular turnover of intracellular proteins. Catalyzes the removal of unsubstituted N-terminal amino acids from various peptides.</text>
</comment>
<feature type="active site" evidence="8">
    <location>
        <position position="269"/>
    </location>
</feature>
<feature type="binding site" evidence="8">
    <location>
        <position position="262"/>
    </location>
    <ligand>
        <name>Mn(2+)</name>
        <dbReference type="ChEBI" id="CHEBI:29035"/>
        <label>1</label>
    </ligand>
</feature>
<dbReference type="PANTHER" id="PTHR11963:SF23">
    <property type="entry name" value="CYTOSOL AMINOPEPTIDASE"/>
    <property type="match status" value="1"/>
</dbReference>
<evidence type="ECO:0000256" key="8">
    <source>
        <dbReference type="HAMAP-Rule" id="MF_00181"/>
    </source>
</evidence>
<sequence length="520" mass="53352">MDFELKTLRLPEAAAYSSPALAVLVADGFEPGEDALSALIQRALASGDFKTEAGALLSSFGAPRVTSERLLLVGIGNGSATQVRKAVAAAVGHCKRGPANALTICFAAAASPDAVAAAVGASCDALYQYTTTKGHTKASPAPKVSLKNVALGVPDASAVRQAFDKALGVAHGVEFAREWANRPANYATPTLLAQAAQQLAKPARRISCDVLGPKEVAKLGMGAFQAVAQGSAQELRFIVLRYQGAAKADAPVVLVGKGITFDTGGISIKPAGDMDEMKFDMGGAASVLGVFRALGELQPAVNVVGLIPACENMPDGAAVKPGDVVTSMSGQTIEILNTDAEGRLVLCDALTYAERFQPKAVIDIATLTGACVIALGGVRSGLFSTDDSLALALQSAGQDALDLCWRLPLDDDYAEGLKTNFADVANVAGRQAGAVTAAKFLQRFTSAYPWAHLDIAGTAWKSGAAKGATGRPVGLLVQYLLSQAGDAPSVATVKAKEKTKTKSGKAKRKAGQADGASGKR</sequence>
<dbReference type="HAMAP" id="MF_00181">
    <property type="entry name" value="Cytosol_peptidase_M17"/>
    <property type="match status" value="1"/>
</dbReference>
<evidence type="ECO:0000256" key="5">
    <source>
        <dbReference type="ARBA" id="ARBA00022670"/>
    </source>
</evidence>
<evidence type="ECO:0000256" key="7">
    <source>
        <dbReference type="ARBA" id="ARBA00023211"/>
    </source>
</evidence>
<feature type="binding site" evidence="8">
    <location>
        <position position="257"/>
    </location>
    <ligand>
        <name>Mn(2+)</name>
        <dbReference type="ChEBI" id="CHEBI:29035"/>
        <label>2</label>
    </ligand>
</feature>
<evidence type="ECO:0000256" key="6">
    <source>
        <dbReference type="ARBA" id="ARBA00022801"/>
    </source>
</evidence>
<evidence type="ECO:0000259" key="10">
    <source>
        <dbReference type="PROSITE" id="PS00631"/>
    </source>
</evidence>
<keyword evidence="8" id="KW-0963">Cytoplasm</keyword>
<dbReference type="PROSITE" id="PS00631">
    <property type="entry name" value="CYTOSOL_AP"/>
    <property type="match status" value="1"/>
</dbReference>
<gene>
    <name evidence="8" type="primary">pepA</name>
    <name evidence="11" type="ORF">C6570_11280</name>
</gene>
<proteinExistence type="inferred from homology"/>
<dbReference type="EMBL" id="CP027666">
    <property type="protein sequence ID" value="AVO34745.1"/>
    <property type="molecule type" value="Genomic_DNA"/>
</dbReference>
<comment type="catalytic activity">
    <reaction evidence="1 8">
        <text>Release of an N-terminal amino acid, Xaa-|-Yaa-, in which Xaa is preferably Leu, but may be other amino acids including Pro although not Arg or Lys, and Yaa may be Pro. Amino acid amides and methyl esters are also readily hydrolyzed, but rates on arylamides are exceedingly low.</text>
        <dbReference type="EC" id="3.4.11.1"/>
    </reaction>
</comment>
<dbReference type="GO" id="GO:0030145">
    <property type="term" value="F:manganese ion binding"/>
    <property type="evidence" value="ECO:0007669"/>
    <property type="project" value="UniProtKB-UniRule"/>
</dbReference>
<keyword evidence="6 8" id="KW-0378">Hydrolase</keyword>
<keyword evidence="8" id="KW-0479">Metal-binding</keyword>
<keyword evidence="5 8" id="KW-0645">Protease</keyword>
<dbReference type="SUPFAM" id="SSF53187">
    <property type="entry name" value="Zn-dependent exopeptidases"/>
    <property type="match status" value="1"/>
</dbReference>
<dbReference type="OrthoDB" id="9809354at2"/>
<evidence type="ECO:0000256" key="1">
    <source>
        <dbReference type="ARBA" id="ARBA00000135"/>
    </source>
</evidence>
<feature type="region of interest" description="Disordered" evidence="9">
    <location>
        <begin position="491"/>
        <end position="520"/>
    </location>
</feature>
<dbReference type="InterPro" id="IPR008283">
    <property type="entry name" value="Peptidase_M17_N"/>
</dbReference>
<dbReference type="InterPro" id="IPR023042">
    <property type="entry name" value="Peptidase_M17_leu_NH2_pept"/>
</dbReference>
<comment type="similarity">
    <text evidence="3 8">Belongs to the peptidase M17 family.</text>
</comment>
<keyword evidence="12" id="KW-1185">Reference proteome</keyword>
<dbReference type="InterPro" id="IPR043472">
    <property type="entry name" value="Macro_dom-like"/>
</dbReference>
<evidence type="ECO:0000256" key="2">
    <source>
        <dbReference type="ARBA" id="ARBA00000967"/>
    </source>
</evidence>
<feature type="binding site" evidence="8">
    <location>
        <position position="341"/>
    </location>
    <ligand>
        <name>Mn(2+)</name>
        <dbReference type="ChEBI" id="CHEBI:29035"/>
        <label>1</label>
    </ligand>
</feature>
<dbReference type="Proteomes" id="UP000239709">
    <property type="component" value="Chromosome"/>
</dbReference>
<evidence type="ECO:0000256" key="4">
    <source>
        <dbReference type="ARBA" id="ARBA00022438"/>
    </source>
</evidence>
<dbReference type="Pfam" id="PF00883">
    <property type="entry name" value="Peptidase_M17"/>
    <property type="match status" value="1"/>
</dbReference>
<dbReference type="EC" id="3.4.11.1" evidence="8"/>
<dbReference type="InterPro" id="IPR011356">
    <property type="entry name" value="Leucine_aapep/pepB"/>
</dbReference>
<dbReference type="KEGG" id="otk:C6570_11280"/>
<dbReference type="Gene3D" id="3.40.630.10">
    <property type="entry name" value="Zn peptidases"/>
    <property type="match status" value="1"/>
</dbReference>
<dbReference type="GO" id="GO:0070006">
    <property type="term" value="F:metalloaminopeptidase activity"/>
    <property type="evidence" value="ECO:0007669"/>
    <property type="project" value="InterPro"/>
</dbReference>
<dbReference type="SUPFAM" id="SSF52949">
    <property type="entry name" value="Macro domain-like"/>
    <property type="match status" value="1"/>
</dbReference>
<organism evidence="11 12">
    <name type="scientific">Ottowia oryzae</name>
    <dbReference type="NCBI Taxonomy" id="2109914"/>
    <lineage>
        <taxon>Bacteria</taxon>
        <taxon>Pseudomonadati</taxon>
        <taxon>Pseudomonadota</taxon>
        <taxon>Betaproteobacteria</taxon>
        <taxon>Burkholderiales</taxon>
        <taxon>Comamonadaceae</taxon>
        <taxon>Ottowia</taxon>
    </lineage>
</organism>
<feature type="active site" evidence="8">
    <location>
        <position position="343"/>
    </location>
</feature>
<dbReference type="InterPro" id="IPR000819">
    <property type="entry name" value="Peptidase_M17_C"/>
</dbReference>
<dbReference type="NCBIfam" id="NF002074">
    <property type="entry name" value="PRK00913.1-4"/>
    <property type="match status" value="1"/>
</dbReference>
<keyword evidence="4 8" id="KW-0031">Aminopeptidase</keyword>
<reference evidence="11 12" key="1">
    <citation type="submission" date="2018-03" db="EMBL/GenBank/DDBJ databases">
        <title>Genome sequencing of Ottowia sp.</title>
        <authorList>
            <person name="Kim S.-J."/>
            <person name="Heo J."/>
            <person name="Kwon S.-W."/>
        </authorList>
    </citation>
    <scope>NUCLEOTIDE SEQUENCE [LARGE SCALE GENOMIC DNA]</scope>
    <source>
        <strain evidence="11 12">KADR8-3</strain>
    </source>
</reference>
<comment type="subcellular location">
    <subcellularLocation>
        <location evidence="8">Cytoplasm</location>
    </subcellularLocation>
</comment>
<feature type="domain" description="Cytosol aminopeptidase" evidence="10">
    <location>
        <begin position="337"/>
        <end position="344"/>
    </location>
</feature>
<feature type="binding site" evidence="8">
    <location>
        <position position="339"/>
    </location>
    <ligand>
        <name>Mn(2+)</name>
        <dbReference type="ChEBI" id="CHEBI:29035"/>
        <label>1</label>
    </ligand>
</feature>
<dbReference type="EC" id="3.4.11.10" evidence="8"/>
<comment type="cofactor">
    <cofactor evidence="8">
        <name>Mn(2+)</name>
        <dbReference type="ChEBI" id="CHEBI:29035"/>
    </cofactor>
    <text evidence="8">Binds 2 manganese ions per subunit.</text>
</comment>
<dbReference type="GO" id="GO:0006508">
    <property type="term" value="P:proteolysis"/>
    <property type="evidence" value="ECO:0007669"/>
    <property type="project" value="UniProtKB-KW"/>
</dbReference>
<evidence type="ECO:0000313" key="11">
    <source>
        <dbReference type="EMBL" id="AVO34745.1"/>
    </source>
</evidence>
<feature type="compositionally biased region" description="Basic residues" evidence="9">
    <location>
        <begin position="501"/>
        <end position="510"/>
    </location>
</feature>
<dbReference type="PRINTS" id="PR00481">
    <property type="entry name" value="LAMNOPPTDASE"/>
</dbReference>
<feature type="binding site" evidence="8">
    <location>
        <position position="341"/>
    </location>
    <ligand>
        <name>Mn(2+)</name>
        <dbReference type="ChEBI" id="CHEBI:29035"/>
        <label>2</label>
    </ligand>
</feature>